<accession>A0AAE3HKI5</accession>
<keyword evidence="1" id="KW-0732">Signal</keyword>
<feature type="signal peptide" evidence="1">
    <location>
        <begin position="1"/>
        <end position="27"/>
    </location>
</feature>
<dbReference type="NCBIfam" id="TIGR02595">
    <property type="entry name" value="PEP_CTERM"/>
    <property type="match status" value="1"/>
</dbReference>
<evidence type="ECO:0000256" key="1">
    <source>
        <dbReference type="SAM" id="SignalP"/>
    </source>
</evidence>
<reference evidence="3" key="1">
    <citation type="submission" date="2022-08" db="EMBL/GenBank/DDBJ databases">
        <title>Genomic Encyclopedia of Type Strains, Phase III (KMG-III): the genomes of soil and plant-associated and newly described type strains.</title>
        <authorList>
            <person name="Whitman W."/>
        </authorList>
    </citation>
    <scope>NUCLEOTIDE SEQUENCE</scope>
    <source>
        <strain evidence="3">HMT 1</strain>
    </source>
</reference>
<name>A0AAE3HKI5_9GAMM</name>
<dbReference type="AlphaFoldDB" id="A0AAE3HKI5"/>
<keyword evidence="4" id="KW-1185">Reference proteome</keyword>
<gene>
    <name evidence="3" type="ORF">J2T55_000840</name>
</gene>
<dbReference type="EMBL" id="JANUCT010000004">
    <property type="protein sequence ID" value="MCS3902836.1"/>
    <property type="molecule type" value="Genomic_DNA"/>
</dbReference>
<feature type="chain" id="PRO_5041974202" description="Ice-binding protein C-terminal domain-containing protein" evidence="1">
    <location>
        <begin position="28"/>
        <end position="196"/>
    </location>
</feature>
<dbReference type="RefSeq" id="WP_259054423.1">
    <property type="nucleotide sequence ID" value="NZ_JANUCT010000004.1"/>
</dbReference>
<evidence type="ECO:0000313" key="3">
    <source>
        <dbReference type="EMBL" id="MCS3902836.1"/>
    </source>
</evidence>
<organism evidence="3 4">
    <name type="scientific">Methylohalomonas lacus</name>
    <dbReference type="NCBI Taxonomy" id="398773"/>
    <lineage>
        <taxon>Bacteria</taxon>
        <taxon>Pseudomonadati</taxon>
        <taxon>Pseudomonadota</taxon>
        <taxon>Gammaproteobacteria</taxon>
        <taxon>Methylohalomonadales</taxon>
        <taxon>Methylohalomonadaceae</taxon>
        <taxon>Methylohalomonas</taxon>
    </lineage>
</organism>
<evidence type="ECO:0000313" key="4">
    <source>
        <dbReference type="Proteomes" id="UP001204445"/>
    </source>
</evidence>
<dbReference type="InterPro" id="IPR013424">
    <property type="entry name" value="Ice-binding_C"/>
</dbReference>
<dbReference type="Pfam" id="PF07589">
    <property type="entry name" value="PEP-CTERM"/>
    <property type="match status" value="1"/>
</dbReference>
<protein>
    <recommendedName>
        <fullName evidence="2">Ice-binding protein C-terminal domain-containing protein</fullName>
    </recommendedName>
</protein>
<proteinExistence type="predicted"/>
<evidence type="ECO:0000259" key="2">
    <source>
        <dbReference type="Pfam" id="PF07589"/>
    </source>
</evidence>
<dbReference type="Proteomes" id="UP001204445">
    <property type="component" value="Unassembled WGS sequence"/>
</dbReference>
<comment type="caution">
    <text evidence="3">The sequence shown here is derived from an EMBL/GenBank/DDBJ whole genome shotgun (WGS) entry which is preliminary data.</text>
</comment>
<feature type="domain" description="Ice-binding protein C-terminal" evidence="2">
    <location>
        <begin position="166"/>
        <end position="188"/>
    </location>
</feature>
<sequence length="196" mass="20204">MSTFKTNILRMFAVLTVSAFSLTAVQATPIEGEVLFGGTVTADTANIKDATMLTFGNAVVTDAFGAPALDNVGSGDAASFNNMNLDPFSAVEPLWTVLATDSGGTYDWMFDLTSINAIDRSTSSQLNVFGTGVLRSSNGDLEDTIANFSLSADSSGGRIAFSSTTSVPEPATLGLLGLGLVALGATRRRRGTAVSA</sequence>